<evidence type="ECO:0000256" key="3">
    <source>
        <dbReference type="ARBA" id="ARBA00022475"/>
    </source>
</evidence>
<dbReference type="Proteomes" id="UP000396788">
    <property type="component" value="Unassembled WGS sequence"/>
</dbReference>
<feature type="transmembrane region" description="Helical" evidence="7">
    <location>
        <begin position="354"/>
        <end position="373"/>
    </location>
</feature>
<evidence type="ECO:0000256" key="1">
    <source>
        <dbReference type="ARBA" id="ARBA00004651"/>
    </source>
</evidence>
<evidence type="ECO:0000256" key="4">
    <source>
        <dbReference type="ARBA" id="ARBA00022692"/>
    </source>
</evidence>
<evidence type="ECO:0000256" key="7">
    <source>
        <dbReference type="SAM" id="Phobius"/>
    </source>
</evidence>
<organism evidence="9 10">
    <name type="scientific">Pandoraea cepalis</name>
    <dbReference type="NCBI Taxonomy" id="2508294"/>
    <lineage>
        <taxon>Bacteria</taxon>
        <taxon>Pseudomonadati</taxon>
        <taxon>Pseudomonadota</taxon>
        <taxon>Betaproteobacteria</taxon>
        <taxon>Burkholderiales</taxon>
        <taxon>Burkholderiaceae</taxon>
        <taxon>Pandoraea</taxon>
    </lineage>
</organism>
<dbReference type="Pfam" id="PF05977">
    <property type="entry name" value="MFS_3"/>
    <property type="match status" value="1"/>
</dbReference>
<dbReference type="PROSITE" id="PS50850">
    <property type="entry name" value="MFS"/>
    <property type="match status" value="1"/>
</dbReference>
<evidence type="ECO:0000313" key="10">
    <source>
        <dbReference type="Proteomes" id="UP000396788"/>
    </source>
</evidence>
<evidence type="ECO:0000256" key="5">
    <source>
        <dbReference type="ARBA" id="ARBA00022989"/>
    </source>
</evidence>
<comment type="subcellular location">
    <subcellularLocation>
        <location evidence="1">Cell membrane</location>
        <topology evidence="1">Multi-pass membrane protein</topology>
    </subcellularLocation>
</comment>
<dbReference type="Gene3D" id="1.20.1250.20">
    <property type="entry name" value="MFS general substrate transporter like domains"/>
    <property type="match status" value="1"/>
</dbReference>
<protein>
    <submittedName>
        <fullName evidence="9">MFS transporter</fullName>
    </submittedName>
</protein>
<gene>
    <name evidence="9" type="ORF">PCE31107_03708</name>
</gene>
<evidence type="ECO:0000256" key="2">
    <source>
        <dbReference type="ARBA" id="ARBA00022448"/>
    </source>
</evidence>
<dbReference type="InterPro" id="IPR010290">
    <property type="entry name" value="TM_effector"/>
</dbReference>
<evidence type="ECO:0000313" key="9">
    <source>
        <dbReference type="EMBL" id="VVE32064.1"/>
    </source>
</evidence>
<feature type="transmembrane region" description="Helical" evidence="7">
    <location>
        <begin position="229"/>
        <end position="256"/>
    </location>
</feature>
<dbReference type="GO" id="GO:0005886">
    <property type="term" value="C:plasma membrane"/>
    <property type="evidence" value="ECO:0007669"/>
    <property type="project" value="UniProtKB-SubCell"/>
</dbReference>
<dbReference type="PANTHER" id="PTHR23513">
    <property type="entry name" value="INTEGRAL MEMBRANE EFFLUX PROTEIN-RELATED"/>
    <property type="match status" value="1"/>
</dbReference>
<keyword evidence="4 7" id="KW-0812">Transmembrane</keyword>
<dbReference type="GO" id="GO:0022857">
    <property type="term" value="F:transmembrane transporter activity"/>
    <property type="evidence" value="ECO:0007669"/>
    <property type="project" value="InterPro"/>
</dbReference>
<dbReference type="RefSeq" id="WP_150610150.1">
    <property type="nucleotide sequence ID" value="NZ_CABPRY010000010.1"/>
</dbReference>
<keyword evidence="3" id="KW-1003">Cell membrane</keyword>
<feature type="transmembrane region" description="Helical" evidence="7">
    <location>
        <begin position="84"/>
        <end position="104"/>
    </location>
</feature>
<evidence type="ECO:0000256" key="6">
    <source>
        <dbReference type="ARBA" id="ARBA00023136"/>
    </source>
</evidence>
<keyword evidence="2" id="KW-0813">Transport</keyword>
<dbReference type="EMBL" id="CABPRY010000010">
    <property type="protein sequence ID" value="VVE32064.1"/>
    <property type="molecule type" value="Genomic_DNA"/>
</dbReference>
<dbReference type="CDD" id="cd06173">
    <property type="entry name" value="MFS_MefA_like"/>
    <property type="match status" value="1"/>
</dbReference>
<dbReference type="SUPFAM" id="SSF103473">
    <property type="entry name" value="MFS general substrate transporter"/>
    <property type="match status" value="1"/>
</dbReference>
<feature type="transmembrane region" description="Helical" evidence="7">
    <location>
        <begin position="262"/>
        <end position="282"/>
    </location>
</feature>
<feature type="transmembrane region" description="Helical" evidence="7">
    <location>
        <begin position="289"/>
        <end position="308"/>
    </location>
</feature>
<sequence>MSAAATDVFRSLKNFNYRIWTAGTLVSNVGTWVQRTAQDWLVLTQLTHHDASAVGAVMALQFGPQLLLLPWTGFAADHYNQRKLLMATQAMMGILALALGLLTVTGRVHLWHVYVFAFLSGCASAFDAPVRQTFLTELVGDADLPNAVALNSTSFNAARMIGPSMAGLVIASVGVGWAFLLNGASFVAVLASLFLLRTSGLHANARAHRTKGSLTEGLRYVGSRPDLKAILAMLFLIGTFGLNFPIFISTMAVSVFHTDARGYGLLSSIMAIGTVSGALMAAGRGRPQFTSLLIGATIFGLGCALAAIAPNYWLFAGALVVIGVAALTFTNATNSLMQLTTEPAMRGRVMALRVAIALGGTPIGAPIVGWVANHLGPRWALGVGAASGIAAAVVAVSTMTRQIHQPWRGELHKEDHSR</sequence>
<evidence type="ECO:0000259" key="8">
    <source>
        <dbReference type="PROSITE" id="PS50850"/>
    </source>
</evidence>
<proteinExistence type="predicted"/>
<feature type="transmembrane region" description="Helical" evidence="7">
    <location>
        <begin position="379"/>
        <end position="399"/>
    </location>
</feature>
<dbReference type="InterPro" id="IPR036259">
    <property type="entry name" value="MFS_trans_sf"/>
</dbReference>
<keyword evidence="5 7" id="KW-1133">Transmembrane helix</keyword>
<dbReference type="InterPro" id="IPR020846">
    <property type="entry name" value="MFS_dom"/>
</dbReference>
<feature type="transmembrane region" description="Helical" evidence="7">
    <location>
        <begin position="314"/>
        <end position="333"/>
    </location>
</feature>
<dbReference type="PANTHER" id="PTHR23513:SF11">
    <property type="entry name" value="STAPHYLOFERRIN A TRANSPORTER"/>
    <property type="match status" value="1"/>
</dbReference>
<reference evidence="9 10" key="1">
    <citation type="submission" date="2019-08" db="EMBL/GenBank/DDBJ databases">
        <authorList>
            <person name="Peeters C."/>
        </authorList>
    </citation>
    <scope>NUCLEOTIDE SEQUENCE [LARGE SCALE GENOMIC DNA]</scope>
    <source>
        <strain evidence="9 10">LMG 31107</strain>
    </source>
</reference>
<dbReference type="AlphaFoldDB" id="A0A5E4X6U9"/>
<feature type="transmembrane region" description="Helical" evidence="7">
    <location>
        <begin position="168"/>
        <end position="196"/>
    </location>
</feature>
<accession>A0A5E4X6U9</accession>
<feature type="domain" description="Major facilitator superfamily (MFS) profile" evidence="8">
    <location>
        <begin position="184"/>
        <end position="418"/>
    </location>
</feature>
<keyword evidence="6 7" id="KW-0472">Membrane</keyword>
<name>A0A5E4X6U9_9BURK</name>